<evidence type="ECO:0000256" key="2">
    <source>
        <dbReference type="ARBA" id="ARBA00022741"/>
    </source>
</evidence>
<gene>
    <name evidence="8" type="primary">ccmA</name>
    <name evidence="8" type="ORF">GCM10008023_21830</name>
</gene>
<evidence type="ECO:0000256" key="6">
    <source>
        <dbReference type="ARBA" id="ARBA00023136"/>
    </source>
</evidence>
<evidence type="ECO:0000313" key="9">
    <source>
        <dbReference type="Proteomes" id="UP000652430"/>
    </source>
</evidence>
<reference evidence="9" key="1">
    <citation type="journal article" date="2019" name="Int. J. Syst. Evol. Microbiol.">
        <title>The Global Catalogue of Microorganisms (GCM) 10K type strain sequencing project: providing services to taxonomists for standard genome sequencing and annotation.</title>
        <authorList>
            <consortium name="The Broad Institute Genomics Platform"/>
            <consortium name="The Broad Institute Genome Sequencing Center for Infectious Disease"/>
            <person name="Wu L."/>
            <person name="Ma J."/>
        </authorList>
    </citation>
    <scope>NUCLEOTIDE SEQUENCE [LARGE SCALE GENOMIC DNA]</scope>
    <source>
        <strain evidence="9">CGMCC 1.8957</strain>
    </source>
</reference>
<evidence type="ECO:0000313" key="8">
    <source>
        <dbReference type="EMBL" id="GHH17359.1"/>
    </source>
</evidence>
<name>A0ABQ3LL17_9SPHN</name>
<keyword evidence="4 8" id="KW-0067">ATP-binding</keyword>
<dbReference type="GO" id="GO:0005524">
    <property type="term" value="F:ATP binding"/>
    <property type="evidence" value="ECO:0007669"/>
    <property type="project" value="UniProtKB-KW"/>
</dbReference>
<dbReference type="EMBL" id="BNAQ01000003">
    <property type="protein sequence ID" value="GHH17359.1"/>
    <property type="molecule type" value="Genomic_DNA"/>
</dbReference>
<sequence length="194" mass="19498">MTPVFAFRDVACLRGGRMLFEHVSFAVAPGGAVLVSGPNGVGKSSLIRIAAGLLRPADGAVTVPPHRALMAEAAALDAARPLGAALHFWATLDPAPASATERVAKALDAVGLATIAAVPVRLLSTGQRRRAALARVVASGAPLWLLDEPGNGLDVASVGLLEALIATHRAAGGAVAVATHLPIALPDAMPVVLG</sequence>
<accession>A0ABQ3LL17</accession>
<keyword evidence="2" id="KW-0547">Nucleotide-binding</keyword>
<keyword evidence="1" id="KW-0813">Transport</keyword>
<dbReference type="SMART" id="SM00382">
    <property type="entry name" value="AAA"/>
    <property type="match status" value="1"/>
</dbReference>
<dbReference type="InterPro" id="IPR003439">
    <property type="entry name" value="ABC_transporter-like_ATP-bd"/>
</dbReference>
<dbReference type="InterPro" id="IPR005895">
    <property type="entry name" value="ABC_transptr_haem_export_CcmA"/>
</dbReference>
<keyword evidence="9" id="KW-1185">Reference proteome</keyword>
<organism evidence="8 9">
    <name type="scientific">Sphingomonas glacialis</name>
    <dbReference type="NCBI Taxonomy" id="658225"/>
    <lineage>
        <taxon>Bacteria</taxon>
        <taxon>Pseudomonadati</taxon>
        <taxon>Pseudomonadota</taxon>
        <taxon>Alphaproteobacteria</taxon>
        <taxon>Sphingomonadales</taxon>
        <taxon>Sphingomonadaceae</taxon>
        <taxon>Sphingomonas</taxon>
    </lineage>
</organism>
<dbReference type="Gene3D" id="3.40.50.300">
    <property type="entry name" value="P-loop containing nucleotide triphosphate hydrolases"/>
    <property type="match status" value="1"/>
</dbReference>
<evidence type="ECO:0000256" key="4">
    <source>
        <dbReference type="ARBA" id="ARBA00022840"/>
    </source>
</evidence>
<evidence type="ECO:0000256" key="1">
    <source>
        <dbReference type="ARBA" id="ARBA00022448"/>
    </source>
</evidence>
<keyword evidence="5" id="KW-1278">Translocase</keyword>
<dbReference type="RefSeq" id="WP_189676302.1">
    <property type="nucleotide sequence ID" value="NZ_BNAQ01000003.1"/>
</dbReference>
<evidence type="ECO:0000256" key="3">
    <source>
        <dbReference type="ARBA" id="ARBA00022748"/>
    </source>
</evidence>
<dbReference type="SUPFAM" id="SSF52540">
    <property type="entry name" value="P-loop containing nucleoside triphosphate hydrolases"/>
    <property type="match status" value="1"/>
</dbReference>
<dbReference type="InterPro" id="IPR003593">
    <property type="entry name" value="AAA+_ATPase"/>
</dbReference>
<keyword evidence="6" id="KW-0472">Membrane</keyword>
<dbReference type="InterPro" id="IPR027417">
    <property type="entry name" value="P-loop_NTPase"/>
</dbReference>
<proteinExistence type="predicted"/>
<dbReference type="PANTHER" id="PTHR43499">
    <property type="entry name" value="ABC TRANSPORTER I FAMILY MEMBER 1"/>
    <property type="match status" value="1"/>
</dbReference>
<evidence type="ECO:0000259" key="7">
    <source>
        <dbReference type="PROSITE" id="PS50893"/>
    </source>
</evidence>
<keyword evidence="3" id="KW-0201">Cytochrome c-type biogenesis</keyword>
<comment type="caution">
    <text evidence="8">The sequence shown here is derived from an EMBL/GenBank/DDBJ whole genome shotgun (WGS) entry which is preliminary data.</text>
</comment>
<dbReference type="PROSITE" id="PS50893">
    <property type="entry name" value="ABC_TRANSPORTER_2"/>
    <property type="match status" value="1"/>
</dbReference>
<dbReference type="Pfam" id="PF00005">
    <property type="entry name" value="ABC_tran"/>
    <property type="match status" value="1"/>
</dbReference>
<evidence type="ECO:0000256" key="5">
    <source>
        <dbReference type="ARBA" id="ARBA00022967"/>
    </source>
</evidence>
<dbReference type="PANTHER" id="PTHR43499:SF1">
    <property type="entry name" value="ABC TRANSPORTER I FAMILY MEMBER 1"/>
    <property type="match status" value="1"/>
</dbReference>
<dbReference type="Proteomes" id="UP000652430">
    <property type="component" value="Unassembled WGS sequence"/>
</dbReference>
<feature type="domain" description="ABC transporter" evidence="7">
    <location>
        <begin position="5"/>
        <end position="193"/>
    </location>
</feature>
<dbReference type="NCBIfam" id="TIGR01189">
    <property type="entry name" value="ccmA"/>
    <property type="match status" value="1"/>
</dbReference>
<protein>
    <submittedName>
        <fullName evidence="8">Cytochrome c biogenesis ATP-binding export protein CcmA</fullName>
    </submittedName>
</protein>